<evidence type="ECO:0000256" key="11">
    <source>
        <dbReference type="ARBA" id="ARBA00022989"/>
    </source>
</evidence>
<comment type="similarity">
    <text evidence="15">Belongs to the ABC transporter superfamily. Lipid exporter (TC 3.A.1.106) family.</text>
</comment>
<dbReference type="InterPro" id="IPR017871">
    <property type="entry name" value="ABC_transporter-like_CS"/>
</dbReference>
<keyword evidence="2" id="KW-0813">Transport</keyword>
<evidence type="ECO:0000256" key="16">
    <source>
        <dbReference type="SAM" id="Phobius"/>
    </source>
</evidence>
<dbReference type="InterPro" id="IPR027417">
    <property type="entry name" value="P-loop_NTPase"/>
</dbReference>
<dbReference type="InterPro" id="IPR003439">
    <property type="entry name" value="ABC_transporter-like_ATP-bd"/>
</dbReference>
<evidence type="ECO:0000256" key="3">
    <source>
        <dbReference type="ARBA" id="ARBA00022475"/>
    </source>
</evidence>
<dbReference type="FunFam" id="3.40.50.300:FF:000299">
    <property type="entry name" value="ABC transporter ATP-binding protein/permease"/>
    <property type="match status" value="1"/>
</dbReference>
<dbReference type="Gene3D" id="3.90.70.10">
    <property type="entry name" value="Cysteine proteinases"/>
    <property type="match status" value="1"/>
</dbReference>
<evidence type="ECO:0000256" key="4">
    <source>
        <dbReference type="ARBA" id="ARBA00022519"/>
    </source>
</evidence>
<feature type="transmembrane region" description="Helical" evidence="16">
    <location>
        <begin position="417"/>
        <end position="441"/>
    </location>
</feature>
<evidence type="ECO:0000259" key="18">
    <source>
        <dbReference type="PROSITE" id="PS50929"/>
    </source>
</evidence>
<keyword evidence="3" id="KW-1003">Cell membrane</keyword>
<dbReference type="PANTHER" id="PTHR24221">
    <property type="entry name" value="ATP-BINDING CASSETTE SUB-FAMILY B"/>
    <property type="match status" value="1"/>
</dbReference>
<keyword evidence="4" id="KW-0997">Cell inner membrane</keyword>
<keyword evidence="5 16" id="KW-0812">Transmembrane</keyword>
<evidence type="ECO:0000256" key="6">
    <source>
        <dbReference type="ARBA" id="ARBA00022741"/>
    </source>
</evidence>
<evidence type="ECO:0000256" key="1">
    <source>
        <dbReference type="ARBA" id="ARBA00004429"/>
    </source>
</evidence>
<dbReference type="PROSITE" id="PS50990">
    <property type="entry name" value="PEPTIDASE_C39"/>
    <property type="match status" value="1"/>
</dbReference>
<comment type="subcellular location">
    <subcellularLocation>
        <location evidence="1">Cell inner membrane</location>
        <topology evidence="1">Multi-pass membrane protein</topology>
    </subcellularLocation>
</comment>
<dbReference type="GeneID" id="83622030"/>
<accession>A0AA46S991</accession>
<organism evidence="20 21">
    <name type="scientific">Rhodococcus aetherivorans</name>
    <dbReference type="NCBI Taxonomy" id="191292"/>
    <lineage>
        <taxon>Bacteria</taxon>
        <taxon>Bacillati</taxon>
        <taxon>Actinomycetota</taxon>
        <taxon>Actinomycetes</taxon>
        <taxon>Mycobacteriales</taxon>
        <taxon>Nocardiaceae</taxon>
        <taxon>Rhodococcus</taxon>
    </lineage>
</organism>
<evidence type="ECO:0000256" key="9">
    <source>
        <dbReference type="ARBA" id="ARBA00022927"/>
    </source>
</evidence>
<dbReference type="GO" id="GO:0015031">
    <property type="term" value="P:protein transport"/>
    <property type="evidence" value="ECO:0007669"/>
    <property type="project" value="UniProtKB-KW"/>
</dbReference>
<dbReference type="InterPro" id="IPR005074">
    <property type="entry name" value="Peptidase_C39"/>
</dbReference>
<feature type="domain" description="Peptidase C39" evidence="19">
    <location>
        <begin position="10"/>
        <end position="131"/>
    </location>
</feature>
<dbReference type="GO" id="GO:0006508">
    <property type="term" value="P:proteolysis"/>
    <property type="evidence" value="ECO:0007669"/>
    <property type="project" value="InterPro"/>
</dbReference>
<dbReference type="InterPro" id="IPR003593">
    <property type="entry name" value="AAA+_ATPase"/>
</dbReference>
<comment type="similarity">
    <text evidence="13">Belongs to the ABC transporter superfamily. Siderophore-Fe(3+) uptake transporter (SIUT) (TC 3.A.1.21) family.</text>
</comment>
<evidence type="ECO:0000256" key="7">
    <source>
        <dbReference type="ARBA" id="ARBA00022807"/>
    </source>
</evidence>
<evidence type="ECO:0000313" key="21">
    <source>
        <dbReference type="Proteomes" id="UP001163947"/>
    </source>
</evidence>
<keyword evidence="7" id="KW-0378">Hydrolase</keyword>
<evidence type="ECO:0000259" key="17">
    <source>
        <dbReference type="PROSITE" id="PS50893"/>
    </source>
</evidence>
<proteinExistence type="inferred from homology"/>
<dbReference type="Pfam" id="PF00005">
    <property type="entry name" value="ABC_tran"/>
    <property type="match status" value="1"/>
</dbReference>
<dbReference type="GO" id="GO:0140359">
    <property type="term" value="F:ABC-type transporter activity"/>
    <property type="evidence" value="ECO:0007669"/>
    <property type="project" value="InterPro"/>
</dbReference>
<evidence type="ECO:0000256" key="8">
    <source>
        <dbReference type="ARBA" id="ARBA00022840"/>
    </source>
</evidence>
<dbReference type="PROSITE" id="PS00211">
    <property type="entry name" value="ABC_TRANSPORTER_1"/>
    <property type="match status" value="1"/>
</dbReference>
<feature type="transmembrane region" description="Helical" evidence="16">
    <location>
        <begin position="162"/>
        <end position="188"/>
    </location>
</feature>
<keyword evidence="6" id="KW-0547">Nucleotide-binding</keyword>
<dbReference type="GO" id="GO:0008234">
    <property type="term" value="F:cysteine-type peptidase activity"/>
    <property type="evidence" value="ECO:0007669"/>
    <property type="project" value="UniProtKB-KW"/>
</dbReference>
<dbReference type="Proteomes" id="UP001163947">
    <property type="component" value="Chromosome"/>
</dbReference>
<dbReference type="GO" id="GO:0005886">
    <property type="term" value="C:plasma membrane"/>
    <property type="evidence" value="ECO:0007669"/>
    <property type="project" value="UniProtKB-SubCell"/>
</dbReference>
<dbReference type="SMART" id="SM00382">
    <property type="entry name" value="AAA"/>
    <property type="match status" value="1"/>
</dbReference>
<feature type="transmembrane region" description="Helical" evidence="16">
    <location>
        <begin position="200"/>
        <end position="221"/>
    </location>
</feature>
<dbReference type="PANTHER" id="PTHR24221:SF654">
    <property type="entry name" value="ATP-BINDING CASSETTE SUB-FAMILY B MEMBER 6"/>
    <property type="match status" value="1"/>
</dbReference>
<dbReference type="Pfam" id="PF00664">
    <property type="entry name" value="ABC_membrane"/>
    <property type="match status" value="1"/>
</dbReference>
<dbReference type="AlphaFoldDB" id="A0AA46S991"/>
<keyword evidence="14" id="KW-0080">Bacteriocin transport</keyword>
<dbReference type="PROSITE" id="PS50929">
    <property type="entry name" value="ABC_TM1F"/>
    <property type="match status" value="1"/>
</dbReference>
<evidence type="ECO:0000256" key="14">
    <source>
        <dbReference type="ARBA" id="ARBA00043264"/>
    </source>
</evidence>
<reference evidence="20" key="1">
    <citation type="submission" date="2022-09" db="EMBL/GenBank/DDBJ databases">
        <title>The genome sequence of Rhodococcus aetherivorans N1.</title>
        <authorList>
            <person name="Jiang W."/>
        </authorList>
    </citation>
    <scope>NUCLEOTIDE SEQUENCE</scope>
    <source>
        <strain evidence="20">N1</strain>
    </source>
</reference>
<feature type="transmembrane region" description="Helical" evidence="16">
    <location>
        <begin position="389"/>
        <end position="411"/>
    </location>
</feature>
<keyword evidence="9" id="KW-0653">Protein transport</keyword>
<name>A0AA46S991_9NOCA</name>
<gene>
    <name evidence="20" type="ORF">OCS65_16395</name>
</gene>
<dbReference type="Gene3D" id="1.20.1560.10">
    <property type="entry name" value="ABC transporter type 1, transmembrane domain"/>
    <property type="match status" value="1"/>
</dbReference>
<dbReference type="CDD" id="cd18779">
    <property type="entry name" value="ABC_6TM_T1SS_like"/>
    <property type="match status" value="1"/>
</dbReference>
<keyword evidence="11 16" id="KW-1133">Transmembrane helix</keyword>
<dbReference type="InterPro" id="IPR039421">
    <property type="entry name" value="Type_1_exporter"/>
</dbReference>
<dbReference type="SUPFAM" id="SSF52540">
    <property type="entry name" value="P-loop containing nucleoside triphosphate hydrolases"/>
    <property type="match status" value="1"/>
</dbReference>
<evidence type="ECO:0000256" key="13">
    <source>
        <dbReference type="ARBA" id="ARBA00023455"/>
    </source>
</evidence>
<dbReference type="EMBL" id="CP106982">
    <property type="protein sequence ID" value="UYF92088.1"/>
    <property type="molecule type" value="Genomic_DNA"/>
</dbReference>
<evidence type="ECO:0000313" key="20">
    <source>
        <dbReference type="EMBL" id="UYF92088.1"/>
    </source>
</evidence>
<dbReference type="PROSITE" id="PS50893">
    <property type="entry name" value="ABC_TRANSPORTER_2"/>
    <property type="match status" value="1"/>
</dbReference>
<keyword evidence="12 16" id="KW-0472">Membrane</keyword>
<feature type="transmembrane region" description="Helical" evidence="16">
    <location>
        <begin position="296"/>
        <end position="319"/>
    </location>
</feature>
<evidence type="ECO:0000256" key="12">
    <source>
        <dbReference type="ARBA" id="ARBA00023136"/>
    </source>
</evidence>
<feature type="domain" description="ABC transporter" evidence="17">
    <location>
        <begin position="479"/>
        <end position="711"/>
    </location>
</feature>
<dbReference type="GO" id="GO:0043213">
    <property type="term" value="P:bacteriocin transport"/>
    <property type="evidence" value="ECO:0007669"/>
    <property type="project" value="UniProtKB-KW"/>
</dbReference>
<dbReference type="GO" id="GO:0016887">
    <property type="term" value="F:ATP hydrolysis activity"/>
    <property type="evidence" value="ECO:0007669"/>
    <property type="project" value="InterPro"/>
</dbReference>
<dbReference type="InterPro" id="IPR011527">
    <property type="entry name" value="ABC1_TM_dom"/>
</dbReference>
<evidence type="ECO:0000259" key="19">
    <source>
        <dbReference type="PROSITE" id="PS50990"/>
    </source>
</evidence>
<feature type="domain" description="ABC transmembrane type-1" evidence="18">
    <location>
        <begin position="167"/>
        <end position="445"/>
    </location>
</feature>
<dbReference type="GO" id="GO:0034040">
    <property type="term" value="F:ATPase-coupled lipid transmembrane transporter activity"/>
    <property type="evidence" value="ECO:0007669"/>
    <property type="project" value="TreeGrafter"/>
</dbReference>
<dbReference type="RefSeq" id="WP_231772867.1">
    <property type="nucleotide sequence ID" value="NZ_CP088969.1"/>
</dbReference>
<evidence type="ECO:0000256" key="2">
    <source>
        <dbReference type="ARBA" id="ARBA00022448"/>
    </source>
</evidence>
<evidence type="ECO:0000256" key="5">
    <source>
        <dbReference type="ARBA" id="ARBA00022692"/>
    </source>
</evidence>
<keyword evidence="7" id="KW-0788">Thiol protease</keyword>
<keyword evidence="7" id="KW-0645">Protease</keyword>
<dbReference type="GO" id="GO:0005524">
    <property type="term" value="F:ATP binding"/>
    <property type="evidence" value="ECO:0007669"/>
    <property type="project" value="UniProtKB-KW"/>
</dbReference>
<keyword evidence="10" id="KW-1278">Translocase</keyword>
<keyword evidence="8" id="KW-0067">ATP-binding</keyword>
<sequence>MTRRIRPLAQTGMSDCGAACLAMIFAYFGVPRGVADLVDELGVSRDGLTALALVRCARGHGLDVRAFGRSADAVAGGGAQLPAVVHWDGNHFVVVERCTERHVHIVDPARGRRRLTRAQFRDGYSGVSIEFGPGDPSVYPPPALPASRRRTMPARFLHGHRALLASVVVASIALQAIGMTLPVVSAILVDRVLPSADRPLLYAVVGATVVACLAHGAVGVVRSRMLEALRRRADGELTGAAVAHLLALPYAYFARRGTSDVVQRVSSVGAIRELLTGPVVAAVLDGPLALTYLALLLWWAPMLGVTLMVLATVQIVLIVGTGRRVGQLGQEELRAHALAEGRLLETVNGIETVKASGSEAAAAAQWHALFTTALDAASRSGRLEGVVESLVAGLRVAAPAVLMIVGVVGVLDGRQTLGAMIAANGVALAALAPLGSVVSVLQRLQFAAAHLARLRDIVDSDVEQHGRSVRPAPALSGAISLRGVGFRYDPRSPWVVRDIDCDIPAGSTVALVGPSGSGKSTLARLLLGLYEPTEGRVLFDGHDAADLESRSLRAQFGVVTQNSALFTGTVAQNIAAGRAEASLPRIVEAAKLAHIHDAIVAMPMGYETMLRDGSGLSGGQCQRIALARAVLGAPRVLLLDEATSALDAATEASVVASLGGLRQTRIVIAHRLSTVRTADVIIVLDDGRIVERGGHHELLSRDGRYAELVALQTR</sequence>
<dbReference type="InterPro" id="IPR036640">
    <property type="entry name" value="ABC1_TM_sf"/>
</dbReference>
<evidence type="ECO:0000256" key="15">
    <source>
        <dbReference type="ARBA" id="ARBA00061644"/>
    </source>
</evidence>
<evidence type="ECO:0000256" key="10">
    <source>
        <dbReference type="ARBA" id="ARBA00022967"/>
    </source>
</evidence>
<protein>
    <submittedName>
        <fullName evidence="20">Peptidase domain-containing ABC transporter</fullName>
    </submittedName>
</protein>
<dbReference type="Pfam" id="PF03412">
    <property type="entry name" value="Peptidase_C39"/>
    <property type="match status" value="1"/>
</dbReference>
<dbReference type="Gene3D" id="3.40.50.300">
    <property type="entry name" value="P-loop containing nucleotide triphosphate hydrolases"/>
    <property type="match status" value="1"/>
</dbReference>
<dbReference type="SUPFAM" id="SSF90123">
    <property type="entry name" value="ABC transporter transmembrane region"/>
    <property type="match status" value="1"/>
</dbReference>